<gene>
    <name evidence="17" type="ORF">DI533_16160</name>
</gene>
<dbReference type="GO" id="GO:0000155">
    <property type="term" value="F:phosphorelay sensor kinase activity"/>
    <property type="evidence" value="ECO:0007669"/>
    <property type="project" value="InterPro"/>
</dbReference>
<feature type="domain" description="Response regulatory" evidence="15">
    <location>
        <begin position="650"/>
        <end position="763"/>
    </location>
</feature>
<dbReference type="SMART" id="SM00387">
    <property type="entry name" value="HATPase_c"/>
    <property type="match status" value="1"/>
</dbReference>
<keyword evidence="13" id="KW-0812">Transmembrane</keyword>
<dbReference type="GO" id="GO:0009927">
    <property type="term" value="F:histidine phosphotransfer kinase activity"/>
    <property type="evidence" value="ECO:0007669"/>
    <property type="project" value="TreeGrafter"/>
</dbReference>
<dbReference type="PRINTS" id="PR00344">
    <property type="entry name" value="BCTRLSENSOR"/>
</dbReference>
<dbReference type="SMART" id="SM00448">
    <property type="entry name" value="REC"/>
    <property type="match status" value="2"/>
</dbReference>
<dbReference type="EC" id="2.7.13.3" evidence="3"/>
<dbReference type="Pfam" id="PF00072">
    <property type="entry name" value="Response_reg"/>
    <property type="match status" value="2"/>
</dbReference>
<evidence type="ECO:0000256" key="1">
    <source>
        <dbReference type="ARBA" id="ARBA00000085"/>
    </source>
</evidence>
<dbReference type="InterPro" id="IPR011006">
    <property type="entry name" value="CheY-like_superfamily"/>
</dbReference>
<dbReference type="GO" id="GO:0005886">
    <property type="term" value="C:plasma membrane"/>
    <property type="evidence" value="ECO:0007669"/>
    <property type="project" value="TreeGrafter"/>
</dbReference>
<dbReference type="Pfam" id="PF02518">
    <property type="entry name" value="HATPase_c"/>
    <property type="match status" value="1"/>
</dbReference>
<dbReference type="PANTHER" id="PTHR43047:SF72">
    <property type="entry name" value="OSMOSENSING HISTIDINE PROTEIN KINASE SLN1"/>
    <property type="match status" value="1"/>
</dbReference>
<dbReference type="PROSITE" id="PS50109">
    <property type="entry name" value="HIS_KIN"/>
    <property type="match status" value="1"/>
</dbReference>
<evidence type="ECO:0000256" key="5">
    <source>
        <dbReference type="ARBA" id="ARBA00022679"/>
    </source>
</evidence>
<dbReference type="GO" id="GO:0005524">
    <property type="term" value="F:ATP binding"/>
    <property type="evidence" value="ECO:0007669"/>
    <property type="project" value="UniProtKB-KW"/>
</dbReference>
<dbReference type="CDD" id="cd16922">
    <property type="entry name" value="HATPase_EvgS-ArcB-TorS-like"/>
    <property type="match status" value="1"/>
</dbReference>
<feature type="domain" description="HAMP" evidence="16">
    <location>
        <begin position="211"/>
        <end position="263"/>
    </location>
</feature>
<keyword evidence="4 12" id="KW-0597">Phosphoprotein</keyword>
<evidence type="ECO:0000259" key="14">
    <source>
        <dbReference type="PROSITE" id="PS50109"/>
    </source>
</evidence>
<feature type="modified residue" description="4-aspartylphosphate" evidence="12">
    <location>
        <position position="818"/>
    </location>
</feature>
<evidence type="ECO:0000313" key="18">
    <source>
        <dbReference type="Proteomes" id="UP000248975"/>
    </source>
</evidence>
<sequence>MSNLPEKSLIATLRRHSIPARIGSLSALLLGALIVSTAIMAWDYAANQRRISDATERFHRLQTAARADRNFGTVRYWMTDLAVSLLTLSERRANEARGRLDTDLAEMAGFAPDAAQQIRVATDAYMQNALKAADAYTADNRILGNTFLAQARMGSDTVDAALSQLVADLSADADQANRLAAEEAERSLRRAMIACALIVLIGAALTAMVLRSILRPMGRINRAIQQLNDGNEIVTLPAEGPDEFGRMARALRALHDSQSARRALEAVSAQQQRTTVAAIETIPDGFALFDAEDRLVLVNQRYRQMFAEVAELLVPGTAFDTILRAQLAGEPELVGDMLPQEWIETRLARHNDPSDQRYEEQAGDSWLLVSSRTTPDGGTIVVYSDITDIRDRQAEIEEARQGAEAANEAKSRFLASMSHELRTPLNAIIGYSEMLIEEAKDTGETAQIADLEKIMGSGKNLLSLINDILDLSKIEAGKVEVFVETFDIAELISDVAATVMPMVQKNANQLVMNVAPDTGSMETDKTKLRQNLFNLLSNATKFTKNGTIELSVHVAAGLVTFAIRDEGIGMTEEQQVRLFQAFVQADSSTTRNYGGTGLGLAIVRQFTEMLGGSIAVTSSPGKGSTFTMALPVTFHHVPEETAAPLPDAANVLIVDDDPVARRGLAKLISAEGYGVLTASDANSGLSLARKHHPVAIVLDVIMPERDGWSMLREIKEDAELCEIPVILATILTDREMGLAFGAIEFLSKPIDAKILVQRLRQISAQGEREVLVVDDDPASRTLFRRILVREGWSVREAADGAQALAQLASKRPSLVVLDLMMPNLDGFETLRALRGMEDLSDLAVIVVTSKDLNREEIDWLRAHAKEVVSKGKDGRSELIAAIRRHAVPVATG</sequence>
<dbReference type="SUPFAM" id="SSF52172">
    <property type="entry name" value="CheY-like"/>
    <property type="match status" value="2"/>
</dbReference>
<evidence type="ECO:0000256" key="11">
    <source>
        <dbReference type="ARBA" id="ARBA00023306"/>
    </source>
</evidence>
<dbReference type="CDD" id="cd06225">
    <property type="entry name" value="HAMP"/>
    <property type="match status" value="1"/>
</dbReference>
<comment type="catalytic activity">
    <reaction evidence="1">
        <text>ATP + protein L-histidine = ADP + protein N-phospho-L-histidine.</text>
        <dbReference type="EC" id="2.7.13.3"/>
    </reaction>
</comment>
<dbReference type="Gene3D" id="6.10.340.10">
    <property type="match status" value="1"/>
</dbReference>
<keyword evidence="6" id="KW-0547">Nucleotide-binding</keyword>
<dbReference type="SUPFAM" id="SSF47384">
    <property type="entry name" value="Homodimeric domain of signal transducing histidine kinase"/>
    <property type="match status" value="1"/>
</dbReference>
<dbReference type="Pfam" id="PF00512">
    <property type="entry name" value="HisKA"/>
    <property type="match status" value="1"/>
</dbReference>
<dbReference type="Proteomes" id="UP000248975">
    <property type="component" value="Unassembled WGS sequence"/>
</dbReference>
<comment type="subcellular location">
    <subcellularLocation>
        <location evidence="2">Membrane</location>
    </subcellularLocation>
</comment>
<evidence type="ECO:0000313" key="17">
    <source>
        <dbReference type="EMBL" id="PZQ97074.1"/>
    </source>
</evidence>
<feature type="modified residue" description="4-aspartylphosphate" evidence="12">
    <location>
        <position position="699"/>
    </location>
</feature>
<dbReference type="InterPro" id="IPR001789">
    <property type="entry name" value="Sig_transdc_resp-reg_receiver"/>
</dbReference>
<dbReference type="InterPro" id="IPR005467">
    <property type="entry name" value="His_kinase_dom"/>
</dbReference>
<keyword evidence="10 13" id="KW-0472">Membrane</keyword>
<dbReference type="InterPro" id="IPR003594">
    <property type="entry name" value="HATPase_dom"/>
</dbReference>
<dbReference type="InterPro" id="IPR036890">
    <property type="entry name" value="HATPase_C_sf"/>
</dbReference>
<evidence type="ECO:0000256" key="3">
    <source>
        <dbReference type="ARBA" id="ARBA00012438"/>
    </source>
</evidence>
<dbReference type="SUPFAM" id="SSF55785">
    <property type="entry name" value="PYP-like sensor domain (PAS domain)"/>
    <property type="match status" value="1"/>
</dbReference>
<dbReference type="AlphaFoldDB" id="A0A2W5SAJ2"/>
<dbReference type="Gene3D" id="3.30.565.10">
    <property type="entry name" value="Histidine kinase-like ATPase, C-terminal domain"/>
    <property type="match status" value="1"/>
</dbReference>
<dbReference type="PANTHER" id="PTHR43047">
    <property type="entry name" value="TWO-COMPONENT HISTIDINE PROTEIN KINASE"/>
    <property type="match status" value="1"/>
</dbReference>
<proteinExistence type="predicted"/>
<dbReference type="InterPro" id="IPR003661">
    <property type="entry name" value="HisK_dim/P_dom"/>
</dbReference>
<dbReference type="SUPFAM" id="SSF158472">
    <property type="entry name" value="HAMP domain-like"/>
    <property type="match status" value="1"/>
</dbReference>
<name>A0A2W5SAJ2_CERSP</name>
<accession>A0A2W5SAJ2</accession>
<evidence type="ECO:0000256" key="6">
    <source>
        <dbReference type="ARBA" id="ARBA00022741"/>
    </source>
</evidence>
<evidence type="ECO:0000259" key="16">
    <source>
        <dbReference type="PROSITE" id="PS50885"/>
    </source>
</evidence>
<evidence type="ECO:0000256" key="13">
    <source>
        <dbReference type="SAM" id="Phobius"/>
    </source>
</evidence>
<dbReference type="InterPro" id="IPR036097">
    <property type="entry name" value="HisK_dim/P_sf"/>
</dbReference>
<keyword evidence="7 17" id="KW-0418">Kinase</keyword>
<evidence type="ECO:0000256" key="9">
    <source>
        <dbReference type="ARBA" id="ARBA00023012"/>
    </source>
</evidence>
<dbReference type="SMART" id="SM00388">
    <property type="entry name" value="HisKA"/>
    <property type="match status" value="1"/>
</dbReference>
<dbReference type="SUPFAM" id="SSF55874">
    <property type="entry name" value="ATPase domain of HSP90 chaperone/DNA topoisomerase II/histidine kinase"/>
    <property type="match status" value="1"/>
</dbReference>
<protein>
    <recommendedName>
        <fullName evidence="3">histidine kinase</fullName>
        <ecNumber evidence="3">2.7.13.3</ecNumber>
    </recommendedName>
</protein>
<evidence type="ECO:0000259" key="15">
    <source>
        <dbReference type="PROSITE" id="PS50110"/>
    </source>
</evidence>
<keyword evidence="5" id="KW-0808">Transferase</keyword>
<dbReference type="Gene3D" id="3.30.450.20">
    <property type="entry name" value="PAS domain"/>
    <property type="match status" value="1"/>
</dbReference>
<evidence type="ECO:0000256" key="10">
    <source>
        <dbReference type="ARBA" id="ARBA00023136"/>
    </source>
</evidence>
<dbReference type="CDD" id="cd00082">
    <property type="entry name" value="HisKA"/>
    <property type="match status" value="1"/>
</dbReference>
<dbReference type="InterPro" id="IPR004358">
    <property type="entry name" value="Sig_transdc_His_kin-like_C"/>
</dbReference>
<dbReference type="FunFam" id="3.30.565.10:FF:000010">
    <property type="entry name" value="Sensor histidine kinase RcsC"/>
    <property type="match status" value="1"/>
</dbReference>
<dbReference type="SMART" id="SM00304">
    <property type="entry name" value="HAMP"/>
    <property type="match status" value="1"/>
</dbReference>
<dbReference type="PROSITE" id="PS50885">
    <property type="entry name" value="HAMP"/>
    <property type="match status" value="1"/>
</dbReference>
<keyword evidence="13" id="KW-1133">Transmembrane helix</keyword>
<evidence type="ECO:0000256" key="7">
    <source>
        <dbReference type="ARBA" id="ARBA00022777"/>
    </source>
</evidence>
<evidence type="ECO:0000256" key="12">
    <source>
        <dbReference type="PROSITE-ProRule" id="PRU00169"/>
    </source>
</evidence>
<dbReference type="CDD" id="cd17574">
    <property type="entry name" value="REC_OmpR"/>
    <property type="match status" value="1"/>
</dbReference>
<keyword evidence="11" id="KW-0131">Cell cycle</keyword>
<dbReference type="EMBL" id="QFQS01000003">
    <property type="protein sequence ID" value="PZQ97074.1"/>
    <property type="molecule type" value="Genomic_DNA"/>
</dbReference>
<dbReference type="InterPro" id="IPR003660">
    <property type="entry name" value="HAMP_dom"/>
</dbReference>
<feature type="transmembrane region" description="Helical" evidence="13">
    <location>
        <begin position="191"/>
        <end position="214"/>
    </location>
</feature>
<dbReference type="Gene3D" id="1.10.287.130">
    <property type="match status" value="1"/>
</dbReference>
<feature type="transmembrane region" description="Helical" evidence="13">
    <location>
        <begin position="20"/>
        <end position="42"/>
    </location>
</feature>
<organism evidence="17 18">
    <name type="scientific">Cereibacter sphaeroides</name>
    <name type="common">Rhodobacter sphaeroides</name>
    <dbReference type="NCBI Taxonomy" id="1063"/>
    <lineage>
        <taxon>Bacteria</taxon>
        <taxon>Pseudomonadati</taxon>
        <taxon>Pseudomonadota</taxon>
        <taxon>Alphaproteobacteria</taxon>
        <taxon>Rhodobacterales</taxon>
        <taxon>Paracoccaceae</taxon>
        <taxon>Cereibacter</taxon>
    </lineage>
</organism>
<dbReference type="InterPro" id="IPR035965">
    <property type="entry name" value="PAS-like_dom_sf"/>
</dbReference>
<feature type="domain" description="Histidine kinase" evidence="14">
    <location>
        <begin position="416"/>
        <end position="634"/>
    </location>
</feature>
<dbReference type="FunFam" id="1.10.287.130:FF:000038">
    <property type="entry name" value="Sensory transduction histidine kinase"/>
    <property type="match status" value="1"/>
</dbReference>
<dbReference type="Pfam" id="PF12860">
    <property type="entry name" value="PAS_7"/>
    <property type="match status" value="1"/>
</dbReference>
<evidence type="ECO:0000256" key="8">
    <source>
        <dbReference type="ARBA" id="ARBA00022840"/>
    </source>
</evidence>
<dbReference type="PROSITE" id="PS50110">
    <property type="entry name" value="RESPONSE_REGULATORY"/>
    <property type="match status" value="2"/>
</dbReference>
<dbReference type="Pfam" id="PF00672">
    <property type="entry name" value="HAMP"/>
    <property type="match status" value="1"/>
</dbReference>
<evidence type="ECO:0000256" key="4">
    <source>
        <dbReference type="ARBA" id="ARBA00022553"/>
    </source>
</evidence>
<evidence type="ECO:0000256" key="2">
    <source>
        <dbReference type="ARBA" id="ARBA00004370"/>
    </source>
</evidence>
<feature type="domain" description="Response regulatory" evidence="15">
    <location>
        <begin position="769"/>
        <end position="885"/>
    </location>
</feature>
<keyword evidence="8" id="KW-0067">ATP-binding</keyword>
<reference evidence="17 18" key="1">
    <citation type="submission" date="2017-08" db="EMBL/GenBank/DDBJ databases">
        <title>Infants hospitalized years apart are colonized by the same room-sourced microbial strains.</title>
        <authorList>
            <person name="Brooks B."/>
            <person name="Olm M.R."/>
            <person name="Firek B.A."/>
            <person name="Baker R."/>
            <person name="Thomas B.C."/>
            <person name="Morowitz M.J."/>
            <person name="Banfield J.F."/>
        </authorList>
    </citation>
    <scope>NUCLEOTIDE SEQUENCE [LARGE SCALE GENOMIC DNA]</scope>
    <source>
        <strain evidence="17">S2_003_000_R2_11</strain>
    </source>
</reference>
<dbReference type="Gene3D" id="3.40.50.2300">
    <property type="match status" value="2"/>
</dbReference>
<keyword evidence="9" id="KW-0902">Two-component regulatory system</keyword>
<comment type="caution">
    <text evidence="17">The sequence shown here is derived from an EMBL/GenBank/DDBJ whole genome shotgun (WGS) entry which is preliminary data.</text>
</comment>